<accession>A0ABD2MQ17</accession>
<proteinExistence type="predicted"/>
<evidence type="ECO:0000313" key="2">
    <source>
        <dbReference type="Proteomes" id="UP001516400"/>
    </source>
</evidence>
<evidence type="ECO:0000313" key="1">
    <source>
        <dbReference type="EMBL" id="KAL3268407.1"/>
    </source>
</evidence>
<protein>
    <submittedName>
        <fullName evidence="1">Uncharacterized protein</fullName>
    </submittedName>
</protein>
<dbReference type="AlphaFoldDB" id="A0ABD2MQ17"/>
<comment type="caution">
    <text evidence="1">The sequence shown here is derived from an EMBL/GenBank/DDBJ whole genome shotgun (WGS) entry which is preliminary data.</text>
</comment>
<gene>
    <name evidence="1" type="ORF">HHI36_007522</name>
</gene>
<organism evidence="1 2">
    <name type="scientific">Cryptolaemus montrouzieri</name>
    <dbReference type="NCBI Taxonomy" id="559131"/>
    <lineage>
        <taxon>Eukaryota</taxon>
        <taxon>Metazoa</taxon>
        <taxon>Ecdysozoa</taxon>
        <taxon>Arthropoda</taxon>
        <taxon>Hexapoda</taxon>
        <taxon>Insecta</taxon>
        <taxon>Pterygota</taxon>
        <taxon>Neoptera</taxon>
        <taxon>Endopterygota</taxon>
        <taxon>Coleoptera</taxon>
        <taxon>Polyphaga</taxon>
        <taxon>Cucujiformia</taxon>
        <taxon>Coccinelloidea</taxon>
        <taxon>Coccinellidae</taxon>
        <taxon>Scymninae</taxon>
        <taxon>Scymnini</taxon>
        <taxon>Cryptolaemus</taxon>
    </lineage>
</organism>
<feature type="non-terminal residue" evidence="1">
    <location>
        <position position="56"/>
    </location>
</feature>
<sequence length="56" mass="6164">MSSDVYGFTLPVLKTILPIIITPLNNVVNLCLREGVFPSKLKIAKIIPILTSNLLQ</sequence>
<name>A0ABD2MQ17_9CUCU</name>
<dbReference type="EMBL" id="JABFTP020000021">
    <property type="protein sequence ID" value="KAL3268407.1"/>
    <property type="molecule type" value="Genomic_DNA"/>
</dbReference>
<keyword evidence="2" id="KW-1185">Reference proteome</keyword>
<dbReference type="Proteomes" id="UP001516400">
    <property type="component" value="Unassembled WGS sequence"/>
</dbReference>
<reference evidence="1 2" key="1">
    <citation type="journal article" date="2021" name="BMC Biol.">
        <title>Horizontally acquired antibacterial genes associated with adaptive radiation of ladybird beetles.</title>
        <authorList>
            <person name="Li H.S."/>
            <person name="Tang X.F."/>
            <person name="Huang Y.H."/>
            <person name="Xu Z.Y."/>
            <person name="Chen M.L."/>
            <person name="Du X.Y."/>
            <person name="Qiu B.Y."/>
            <person name="Chen P.T."/>
            <person name="Zhang W."/>
            <person name="Slipinski A."/>
            <person name="Escalona H.E."/>
            <person name="Waterhouse R.M."/>
            <person name="Zwick A."/>
            <person name="Pang H."/>
        </authorList>
    </citation>
    <scope>NUCLEOTIDE SEQUENCE [LARGE SCALE GENOMIC DNA]</scope>
    <source>
        <strain evidence="1">SYSU2018</strain>
    </source>
</reference>